<dbReference type="EMBL" id="JALJRB010000082">
    <property type="protein sequence ID" value="MCJ8503224.1"/>
    <property type="molecule type" value="Genomic_DNA"/>
</dbReference>
<dbReference type="AlphaFoldDB" id="A0AA41R5N0"/>
<evidence type="ECO:0000313" key="3">
    <source>
        <dbReference type="Proteomes" id="UP001165427"/>
    </source>
</evidence>
<gene>
    <name evidence="2" type="ORF">MRX98_21805</name>
</gene>
<comment type="caution">
    <text evidence="2">The sequence shown here is derived from an EMBL/GenBank/DDBJ whole genome shotgun (WGS) entry which is preliminary data.</text>
</comment>
<protein>
    <submittedName>
        <fullName evidence="2">Transposase</fullName>
    </submittedName>
</protein>
<evidence type="ECO:0000313" key="2">
    <source>
        <dbReference type="EMBL" id="MCJ8503224.1"/>
    </source>
</evidence>
<sequence>MKPHILMPQIPEEQQTPIVRQLLDIIDQQARIIDQMATQIQLLKDEIARLQNRPPRPKIQPSRLEAKRSKKKKGSKGKRAGSAKRPKTAQLEIRDTKPIEPECIPPGSTFRYYNTWVVQDLKLQPYNIRYRLKVYETPDGAYVSGKLPANLNNSHFGPELIRFVLYQYYHCHVTQPLLLEQLHEIGIDISAGHLNRLLIEEKDRFHLEKDQILATGLEVSSYINVDDTGARHMGRNGYCTHIGNEQFSYFESTQSKSRINFLKL</sequence>
<feature type="compositionally biased region" description="Basic residues" evidence="1">
    <location>
        <begin position="68"/>
        <end position="87"/>
    </location>
</feature>
<organism evidence="2 3">
    <name type="scientific">Desulfatitalea alkaliphila</name>
    <dbReference type="NCBI Taxonomy" id="2929485"/>
    <lineage>
        <taxon>Bacteria</taxon>
        <taxon>Pseudomonadati</taxon>
        <taxon>Thermodesulfobacteriota</taxon>
        <taxon>Desulfobacteria</taxon>
        <taxon>Desulfobacterales</taxon>
        <taxon>Desulfosarcinaceae</taxon>
        <taxon>Desulfatitalea</taxon>
    </lineage>
</organism>
<evidence type="ECO:0000256" key="1">
    <source>
        <dbReference type="SAM" id="MobiDB-lite"/>
    </source>
</evidence>
<dbReference type="Proteomes" id="UP001165427">
    <property type="component" value="Unassembled WGS sequence"/>
</dbReference>
<reference evidence="2" key="1">
    <citation type="submission" date="2022-04" db="EMBL/GenBank/DDBJ databases">
        <title>Desulfatitalea alkaliphila sp. nov., a novel anaerobic sulfate-reducing bacterium isolated from terrestrial mud volcano, Taman Peninsula, Russia.</title>
        <authorList>
            <person name="Khomyakova M.A."/>
            <person name="Merkel A.Y."/>
            <person name="Slobodkin A.I."/>
        </authorList>
    </citation>
    <scope>NUCLEOTIDE SEQUENCE</scope>
    <source>
        <strain evidence="2">M08but</strain>
    </source>
</reference>
<proteinExistence type="predicted"/>
<accession>A0AA41R5N0</accession>
<keyword evidence="3" id="KW-1185">Reference proteome</keyword>
<feature type="non-terminal residue" evidence="2">
    <location>
        <position position="264"/>
    </location>
</feature>
<name>A0AA41R5N0_9BACT</name>
<feature type="region of interest" description="Disordered" evidence="1">
    <location>
        <begin position="49"/>
        <end position="92"/>
    </location>
</feature>